<dbReference type="PANTHER" id="PTHR44329">
    <property type="entry name" value="SERINE/THREONINE-PROTEIN KINASE TNNI3K-RELATED"/>
    <property type="match status" value="1"/>
</dbReference>
<accession>A0A369J6A6</accession>
<dbReference type="OrthoDB" id="122279at2759"/>
<sequence length="471" mass="52775">MCETVPRVLRLGWYRASGTISYHRRKFRRYLQGKFQGETVCPSAPPLETPATYAAYEPRSAHMELHHARNARPASEGLSFQHGRYLTENTRKFVARLSAVLQDVTQYKQLLRCRGFRAQQLLDIFQTLLNTPHLDAPFRGDLVVAMQRLSILGQYPITGGSFADIYKGKFQGETVCLKVMRLYQTSDIDSFLKRFSAEAILWGQLSHPNLLPSYGIYRYISRPCLVSPWMENGNISAFLLHKPDVDRILLIADISAGVNYLHDNNVIHGDLKGENILVNSSGRACLADFGLSGVSDSKILHWTSQSRVASKGGSIRWQAPELFGIETDEVVFNTKASDVFAWSGVCYEIFTGNVPFFEEDNDSRVTLKVTTGVRPSRPPDSSLAWSSWGLSESVWSLMQVCWSEDSTERPTIAEIIAKHASEVPVDTRPVDRGNTIFPARFRDFMGGREVLSSIADLEAILICKGGIISKL</sequence>
<dbReference type="InterPro" id="IPR001245">
    <property type="entry name" value="Ser-Thr/Tyr_kinase_cat_dom"/>
</dbReference>
<dbReference type="STRING" id="39966.A0A369J6A6"/>
<dbReference type="InterPro" id="IPR000719">
    <property type="entry name" value="Prot_kinase_dom"/>
</dbReference>
<dbReference type="InterPro" id="IPR008271">
    <property type="entry name" value="Ser/Thr_kinase_AS"/>
</dbReference>
<dbReference type="SMART" id="SM00220">
    <property type="entry name" value="S_TKc"/>
    <property type="match status" value="1"/>
</dbReference>
<dbReference type="Proteomes" id="UP000076154">
    <property type="component" value="Unassembled WGS sequence"/>
</dbReference>
<evidence type="ECO:0000259" key="1">
    <source>
        <dbReference type="PROSITE" id="PS50011"/>
    </source>
</evidence>
<dbReference type="InterPro" id="IPR011009">
    <property type="entry name" value="Kinase-like_dom_sf"/>
</dbReference>
<evidence type="ECO:0000313" key="2">
    <source>
        <dbReference type="EMBL" id="RDB17478.1"/>
    </source>
</evidence>
<organism evidence="2 3">
    <name type="scientific">Hypsizygus marmoreus</name>
    <name type="common">White beech mushroom</name>
    <name type="synonym">Agaricus marmoreus</name>
    <dbReference type="NCBI Taxonomy" id="39966"/>
    <lineage>
        <taxon>Eukaryota</taxon>
        <taxon>Fungi</taxon>
        <taxon>Dikarya</taxon>
        <taxon>Basidiomycota</taxon>
        <taxon>Agaricomycotina</taxon>
        <taxon>Agaricomycetes</taxon>
        <taxon>Agaricomycetidae</taxon>
        <taxon>Agaricales</taxon>
        <taxon>Tricholomatineae</taxon>
        <taxon>Lyophyllaceae</taxon>
        <taxon>Hypsizygus</taxon>
    </lineage>
</organism>
<dbReference type="AlphaFoldDB" id="A0A369J6A6"/>
<dbReference type="EMBL" id="LUEZ02000112">
    <property type="protein sequence ID" value="RDB17478.1"/>
    <property type="molecule type" value="Genomic_DNA"/>
</dbReference>
<keyword evidence="3" id="KW-1185">Reference proteome</keyword>
<comment type="caution">
    <text evidence="2">The sequence shown here is derived from an EMBL/GenBank/DDBJ whole genome shotgun (WGS) entry which is preliminary data.</text>
</comment>
<feature type="domain" description="Protein kinase" evidence="1">
    <location>
        <begin position="151"/>
        <end position="422"/>
    </location>
</feature>
<proteinExistence type="predicted"/>
<protein>
    <recommendedName>
        <fullName evidence="1">Protein kinase domain-containing protein</fullName>
    </recommendedName>
</protein>
<dbReference type="InterPro" id="IPR051681">
    <property type="entry name" value="Ser/Thr_Kinases-Pseudokinases"/>
</dbReference>
<name>A0A369J6A6_HYPMA</name>
<reference evidence="2" key="1">
    <citation type="submission" date="2018-04" db="EMBL/GenBank/DDBJ databases">
        <title>Whole genome sequencing of Hypsizygus marmoreus.</title>
        <authorList>
            <person name="Choi I.-G."/>
            <person name="Min B."/>
            <person name="Kim J.-G."/>
            <person name="Kim S."/>
            <person name="Oh Y.-L."/>
            <person name="Kong W.-S."/>
            <person name="Park H."/>
            <person name="Jeong J."/>
            <person name="Song E.-S."/>
        </authorList>
    </citation>
    <scope>NUCLEOTIDE SEQUENCE [LARGE SCALE GENOMIC DNA]</scope>
    <source>
        <strain evidence="2">51987-8</strain>
    </source>
</reference>
<dbReference type="Pfam" id="PF07714">
    <property type="entry name" value="PK_Tyr_Ser-Thr"/>
    <property type="match status" value="1"/>
</dbReference>
<dbReference type="PROSITE" id="PS00108">
    <property type="entry name" value="PROTEIN_KINASE_ST"/>
    <property type="match status" value="1"/>
</dbReference>
<dbReference type="GO" id="GO:0004674">
    <property type="term" value="F:protein serine/threonine kinase activity"/>
    <property type="evidence" value="ECO:0007669"/>
    <property type="project" value="TreeGrafter"/>
</dbReference>
<gene>
    <name evidence="2" type="ORF">Hypma_001588</name>
</gene>
<evidence type="ECO:0000313" key="3">
    <source>
        <dbReference type="Proteomes" id="UP000076154"/>
    </source>
</evidence>
<dbReference type="InParanoid" id="A0A369J6A6"/>
<dbReference type="Gene3D" id="1.10.510.10">
    <property type="entry name" value="Transferase(Phosphotransferase) domain 1"/>
    <property type="match status" value="1"/>
</dbReference>
<dbReference type="PROSITE" id="PS50011">
    <property type="entry name" value="PROTEIN_KINASE_DOM"/>
    <property type="match status" value="1"/>
</dbReference>
<dbReference type="SUPFAM" id="SSF56112">
    <property type="entry name" value="Protein kinase-like (PK-like)"/>
    <property type="match status" value="1"/>
</dbReference>
<dbReference type="GO" id="GO:0005524">
    <property type="term" value="F:ATP binding"/>
    <property type="evidence" value="ECO:0007669"/>
    <property type="project" value="InterPro"/>
</dbReference>